<accession>D7E8B2</accession>
<organism evidence="1 2">
    <name type="scientific">Methanohalobium evestigatum (strain ATCC BAA-1072 / DSM 3721 / NBRC 107634 / OCM 161 / Z-7303)</name>
    <dbReference type="NCBI Taxonomy" id="644295"/>
    <lineage>
        <taxon>Archaea</taxon>
        <taxon>Methanobacteriati</taxon>
        <taxon>Methanobacteriota</taxon>
        <taxon>Stenosarchaea group</taxon>
        <taxon>Methanomicrobia</taxon>
        <taxon>Methanosarcinales</taxon>
        <taxon>Methanosarcinaceae</taxon>
        <taxon>Methanohalobium</taxon>
    </lineage>
</organism>
<dbReference type="HOGENOM" id="CLU_2565731_0_0_2"/>
<dbReference type="KEGG" id="mev:Metev_0543"/>
<proteinExistence type="predicted"/>
<dbReference type="RefSeq" id="WP_013194022.1">
    <property type="nucleotide sequence ID" value="NC_014253.1"/>
</dbReference>
<name>D7E8B2_METEZ</name>
<dbReference type="EMBL" id="CP002069">
    <property type="protein sequence ID" value="ADI73454.1"/>
    <property type="molecule type" value="Genomic_DNA"/>
</dbReference>
<evidence type="ECO:0000313" key="2">
    <source>
        <dbReference type="Proteomes" id="UP000000391"/>
    </source>
</evidence>
<dbReference type="GeneID" id="9346164"/>
<reference evidence="1 2" key="1">
    <citation type="submission" date="2010-06" db="EMBL/GenBank/DDBJ databases">
        <title>Complete sequence chromosome of Methanohalobium evestigatum Z-7303.</title>
        <authorList>
            <consortium name="US DOE Joint Genome Institute"/>
            <person name="Lucas S."/>
            <person name="Copeland A."/>
            <person name="Lapidus A."/>
            <person name="Cheng J.-F."/>
            <person name="Bruce D."/>
            <person name="Goodwin L."/>
            <person name="Pitluck S."/>
            <person name="Saunders E."/>
            <person name="Detter J.C."/>
            <person name="Han C."/>
            <person name="Tapia R."/>
            <person name="Land M."/>
            <person name="Hauser L."/>
            <person name="Kyrpides N."/>
            <person name="Mikhailova N."/>
            <person name="Sieprawska-Lupa M."/>
            <person name="Whitman W.B."/>
            <person name="Anderson I."/>
            <person name="Woyke T."/>
        </authorList>
    </citation>
    <scope>NUCLEOTIDE SEQUENCE [LARGE SCALE GENOMIC DNA]</scope>
    <source>
        <strain evidence="2">ATCC BAA-1072 / DSM 3721 / NBRC 107634 / OCM 161 / Z-7303</strain>
    </source>
</reference>
<protein>
    <submittedName>
        <fullName evidence="1">Uncharacterized protein</fullName>
    </submittedName>
</protein>
<sequence>MLVSLDHKKVIVENTTTRERHLKIPRKYLDYKGIELGPESTILNEVRDAYLLLDSNINGVWIPKEIVIDELKLYLSEYENV</sequence>
<dbReference type="AlphaFoldDB" id="D7E8B2"/>
<keyword evidence="2" id="KW-1185">Reference proteome</keyword>
<gene>
    <name evidence="1" type="ordered locus">Metev_0543</name>
</gene>
<dbReference type="Proteomes" id="UP000000391">
    <property type="component" value="Chromosome"/>
</dbReference>
<evidence type="ECO:0000313" key="1">
    <source>
        <dbReference type="EMBL" id="ADI73454.1"/>
    </source>
</evidence>